<evidence type="ECO:0000313" key="1">
    <source>
        <dbReference type="EMBL" id="AXE21891.1"/>
    </source>
</evidence>
<keyword evidence="2" id="KW-1185">Reference proteome</keyword>
<gene>
    <name evidence="1" type="ORF">DR864_28935</name>
</gene>
<dbReference type="InterPro" id="IPR032710">
    <property type="entry name" value="NTF2-like_dom_sf"/>
</dbReference>
<geneLocation type="plasmid" evidence="1 2">
    <name>unnamed2</name>
</geneLocation>
<accession>A0A344TTC0</accession>
<reference evidence="1 2" key="1">
    <citation type="submission" date="2018-07" db="EMBL/GenBank/DDBJ databases">
        <title>Genome sequencing of Runella.</title>
        <authorList>
            <person name="Baek M.-G."/>
            <person name="Yi H."/>
        </authorList>
    </citation>
    <scope>NUCLEOTIDE SEQUENCE [LARGE SCALE GENOMIC DNA]</scope>
    <source>
        <strain evidence="1 2">HYN0085</strain>
        <plasmid evidence="1 2">unnamed2</plasmid>
    </source>
</reference>
<dbReference type="EMBL" id="CP030852">
    <property type="protein sequence ID" value="AXE21891.1"/>
    <property type="molecule type" value="Genomic_DNA"/>
</dbReference>
<dbReference type="OrthoDB" id="1254615at2"/>
<dbReference type="SUPFAM" id="SSF54427">
    <property type="entry name" value="NTF2-like"/>
    <property type="match status" value="1"/>
</dbReference>
<dbReference type="AlphaFoldDB" id="A0A344TTC0"/>
<protein>
    <recommendedName>
        <fullName evidence="3">SnoaL-like domain-containing protein</fullName>
    </recommendedName>
</protein>
<dbReference type="KEGG" id="run:DR864_28935"/>
<organism evidence="1 2">
    <name type="scientific">Runella rosea</name>
    <dbReference type="NCBI Taxonomy" id="2259595"/>
    <lineage>
        <taxon>Bacteria</taxon>
        <taxon>Pseudomonadati</taxon>
        <taxon>Bacteroidota</taxon>
        <taxon>Cytophagia</taxon>
        <taxon>Cytophagales</taxon>
        <taxon>Spirosomataceae</taxon>
        <taxon>Runella</taxon>
    </lineage>
</organism>
<evidence type="ECO:0008006" key="3">
    <source>
        <dbReference type="Google" id="ProtNLM"/>
    </source>
</evidence>
<proteinExistence type="predicted"/>
<dbReference type="Proteomes" id="UP000251993">
    <property type="component" value="Plasmid unnamed2"/>
</dbReference>
<sequence>MYNPSHSNYYWSFIKQEIYMLTPESIQSLAEVWYRKLDVHAPMVEVLPMLADEGLEMVFPEATVYGYAGFEGWFQRVIRIFFDEVHTVKSTEAVINGDTAVVKVVVKWEASVWNAPDAYSKRITLDAYQTWDVKVGPNGSPIITRYTVDDLKYYEGSATL</sequence>
<keyword evidence="1" id="KW-0614">Plasmid</keyword>
<evidence type="ECO:0000313" key="2">
    <source>
        <dbReference type="Proteomes" id="UP000251993"/>
    </source>
</evidence>
<name>A0A344TTC0_9BACT</name>